<evidence type="ECO:0000256" key="1">
    <source>
        <dbReference type="ARBA" id="ARBA00008686"/>
    </source>
</evidence>
<sequence length="187" mass="20907">MVAECLSHVRGTHVRETQGRRASRLCSTPGATDHIQRVLSIGSEQHMRQQFCDKLFQQDLEAILSSSHLQIEPRRPLDSISSMEVNVDFLELTDHMDMFEQEALDIFLSSGGDESDQPSPLAGELWFPCTYYGVPNNPLGECTCTHPAYKPIPPDISDVSAISLTNKIKGTTEYIQCVKINKKKNKA</sequence>
<dbReference type="Pfam" id="PF04440">
    <property type="entry name" value="Dysbindin"/>
    <property type="match status" value="1"/>
</dbReference>
<accession>A0A3B3QYT9</accession>
<reference evidence="2" key="2">
    <citation type="submission" date="2025-09" db="UniProtKB">
        <authorList>
            <consortium name="Ensembl"/>
        </authorList>
    </citation>
    <scope>IDENTIFICATION</scope>
</reference>
<organism evidence="2 3">
    <name type="scientific">Paramormyrops kingsleyae</name>
    <dbReference type="NCBI Taxonomy" id="1676925"/>
    <lineage>
        <taxon>Eukaryota</taxon>
        <taxon>Metazoa</taxon>
        <taxon>Chordata</taxon>
        <taxon>Craniata</taxon>
        <taxon>Vertebrata</taxon>
        <taxon>Euteleostomi</taxon>
        <taxon>Actinopterygii</taxon>
        <taxon>Neopterygii</taxon>
        <taxon>Teleostei</taxon>
        <taxon>Osteoglossocephala</taxon>
        <taxon>Osteoglossomorpha</taxon>
        <taxon>Osteoglossiformes</taxon>
        <taxon>Mormyridae</taxon>
        <taxon>Paramormyrops</taxon>
    </lineage>
</organism>
<protein>
    <submittedName>
        <fullName evidence="2">Uncharacterized protein</fullName>
    </submittedName>
</protein>
<dbReference type="Proteomes" id="UP000261540">
    <property type="component" value="Unplaced"/>
</dbReference>
<evidence type="ECO:0000313" key="3">
    <source>
        <dbReference type="Proteomes" id="UP000261540"/>
    </source>
</evidence>
<dbReference type="AlphaFoldDB" id="A0A3B3QYT9"/>
<reference evidence="2" key="1">
    <citation type="submission" date="2025-08" db="UniProtKB">
        <authorList>
            <consortium name="Ensembl"/>
        </authorList>
    </citation>
    <scope>IDENTIFICATION</scope>
</reference>
<dbReference type="GeneTree" id="ENSGT00940000156479"/>
<dbReference type="GO" id="GO:0005737">
    <property type="term" value="C:cytoplasm"/>
    <property type="evidence" value="ECO:0007669"/>
    <property type="project" value="InterPro"/>
</dbReference>
<evidence type="ECO:0000313" key="2">
    <source>
        <dbReference type="Ensembl" id="ENSPKIP00000011303.1"/>
    </source>
</evidence>
<dbReference type="PANTHER" id="PTHR16294">
    <property type="entry name" value="DYSTROBREVIN BINDING PROTEIN 1 DYSBINDIN"/>
    <property type="match status" value="1"/>
</dbReference>
<comment type="similarity">
    <text evidence="1">Belongs to the dysbindin family.</text>
</comment>
<proteinExistence type="inferred from homology"/>
<keyword evidence="3" id="KW-1185">Reference proteome</keyword>
<dbReference type="PANTHER" id="PTHR16294:SF7">
    <property type="entry name" value="DYSBINDIN DOMAIN-CONTAINING PROTEIN 2"/>
    <property type="match status" value="1"/>
</dbReference>
<dbReference type="STRING" id="1676925.ENSPKIP00000011303"/>
<dbReference type="Ensembl" id="ENSPKIT00000023242.1">
    <property type="protein sequence ID" value="ENSPKIP00000011303.1"/>
    <property type="gene ID" value="ENSPKIG00000018448.1"/>
</dbReference>
<name>A0A3B3QYT9_9TELE</name>
<dbReference type="InterPro" id="IPR007531">
    <property type="entry name" value="Dysbindin"/>
</dbReference>